<comment type="caution">
    <text evidence="2">The sequence shown here is derived from an EMBL/GenBank/DDBJ whole genome shotgun (WGS) entry which is preliminary data.</text>
</comment>
<organism evidence="2">
    <name type="scientific">Tanacetum cinerariifolium</name>
    <name type="common">Dalmatian daisy</name>
    <name type="synonym">Chrysanthemum cinerariifolium</name>
    <dbReference type="NCBI Taxonomy" id="118510"/>
    <lineage>
        <taxon>Eukaryota</taxon>
        <taxon>Viridiplantae</taxon>
        <taxon>Streptophyta</taxon>
        <taxon>Embryophyta</taxon>
        <taxon>Tracheophyta</taxon>
        <taxon>Spermatophyta</taxon>
        <taxon>Magnoliopsida</taxon>
        <taxon>eudicotyledons</taxon>
        <taxon>Gunneridae</taxon>
        <taxon>Pentapetalae</taxon>
        <taxon>asterids</taxon>
        <taxon>campanulids</taxon>
        <taxon>Asterales</taxon>
        <taxon>Asteraceae</taxon>
        <taxon>Asteroideae</taxon>
        <taxon>Anthemideae</taxon>
        <taxon>Anthemidinae</taxon>
        <taxon>Tanacetum</taxon>
    </lineage>
</organism>
<gene>
    <name evidence="2" type="ORF">Tci_666241</name>
</gene>
<evidence type="ECO:0000313" key="2">
    <source>
        <dbReference type="EMBL" id="GFA94269.1"/>
    </source>
</evidence>
<proteinExistence type="predicted"/>
<sequence>MDTCTALTRRVEHLELDKVAQAMEITKLKQRVKKLKRRNKVKVLKLKRLQKVGTTQRVETSDETMMDDVSNQGRMIAKMDQDADVVLEDDKEEDESEPAEVQEVVDVVTTAKIIIEVVTTASETITDASTTITAAESQVPAATLTAAPARVTTAPSRKRKVVTRDPQEESTTFIIIPAEPNPRIRDEVIDHVKKKAKEDLAVKKYQALKRKPQTKAQVRKNMMSYLKNVTGFKIDYFKGMSYDDIRPIFEEKFNTNVAFLLKTKEQIKEEESRVLKRLNETLTEKAAKRQKLDDEVEELKRHLQIVPNEDDDFYTEATPLARKVSVLDYEIIEQNNKPYYKIIRADGTHQLYISFLTLLRKIDREDLEALWSLVKERFATTKPKKFSDDFLLITLRAMFEKPDIHAQI</sequence>
<reference evidence="2" key="1">
    <citation type="journal article" date="2019" name="Sci. Rep.">
        <title>Draft genome of Tanacetum cinerariifolium, the natural source of mosquito coil.</title>
        <authorList>
            <person name="Yamashiro T."/>
            <person name="Shiraishi A."/>
            <person name="Satake H."/>
            <person name="Nakayama K."/>
        </authorList>
    </citation>
    <scope>NUCLEOTIDE SEQUENCE</scope>
</reference>
<dbReference type="EMBL" id="BKCJ010518835">
    <property type="protein sequence ID" value="GFA94269.1"/>
    <property type="molecule type" value="Genomic_DNA"/>
</dbReference>
<name>A0A699KL69_TANCI</name>
<dbReference type="AlphaFoldDB" id="A0A699KL69"/>
<accession>A0A699KL69</accession>
<protein>
    <submittedName>
        <fullName evidence="2">Uncharacterized protein</fullName>
    </submittedName>
</protein>
<feature type="coiled-coil region" evidence="1">
    <location>
        <begin position="261"/>
        <end position="302"/>
    </location>
</feature>
<evidence type="ECO:0000256" key="1">
    <source>
        <dbReference type="SAM" id="Coils"/>
    </source>
</evidence>
<keyword evidence="1" id="KW-0175">Coiled coil</keyword>